<evidence type="ECO:0000313" key="2">
    <source>
        <dbReference type="EMBL" id="AYM54195.1"/>
    </source>
</evidence>
<dbReference type="SUPFAM" id="SSF53474">
    <property type="entry name" value="alpha/beta-Hydrolases"/>
    <property type="match status" value="1"/>
</dbReference>
<evidence type="ECO:0000256" key="1">
    <source>
        <dbReference type="SAM" id="MobiDB-lite"/>
    </source>
</evidence>
<name>A0A3S5GY50_SORCE</name>
<reference evidence="2" key="1">
    <citation type="journal article" date="2018" name="J. Ind. Microbiol. Biotechnol.">
        <title>Genome mining reveals uncommon alkylpyrones as type III PKS products from myxobacteria.</title>
        <authorList>
            <person name="Hug J.J."/>
            <person name="Panter F."/>
            <person name="Krug D."/>
            <person name="Muller R."/>
        </authorList>
    </citation>
    <scope>NUCLEOTIDE SEQUENCE</scope>
    <source>
        <strain evidence="2">So ce1525</strain>
    </source>
</reference>
<dbReference type="Gene3D" id="3.40.50.1820">
    <property type="entry name" value="alpha/beta hydrolase"/>
    <property type="match status" value="1"/>
</dbReference>
<dbReference type="AlphaFoldDB" id="A0A3S5GY50"/>
<feature type="region of interest" description="Disordered" evidence="1">
    <location>
        <begin position="33"/>
        <end position="93"/>
    </location>
</feature>
<organism evidence="2">
    <name type="scientific">Sorangium cellulosum</name>
    <name type="common">Polyangium cellulosum</name>
    <dbReference type="NCBI Taxonomy" id="56"/>
    <lineage>
        <taxon>Bacteria</taxon>
        <taxon>Pseudomonadati</taxon>
        <taxon>Myxococcota</taxon>
        <taxon>Polyangia</taxon>
        <taxon>Polyangiales</taxon>
        <taxon>Polyangiaceae</taxon>
        <taxon>Sorangium</taxon>
    </lineage>
</organism>
<proteinExistence type="predicted"/>
<protein>
    <submittedName>
        <fullName evidence="2">Uncharacterized protein</fullName>
    </submittedName>
</protein>
<dbReference type="EMBL" id="MH908919">
    <property type="protein sequence ID" value="AYM54195.1"/>
    <property type="molecule type" value="Genomic_DNA"/>
</dbReference>
<dbReference type="InterPro" id="IPR029058">
    <property type="entry name" value="AB_hydrolase_fold"/>
</dbReference>
<feature type="compositionally biased region" description="Basic and acidic residues" evidence="1">
    <location>
        <begin position="33"/>
        <end position="68"/>
    </location>
</feature>
<sequence>MAHDSTPRNLVRAGLLAALGLGAGLSGCRIEIHDGGDRSTGGDDRSTGGDDRSTGGDDRSTGGDDRSTGHGGATGHGGGDTGAGWDDADCSAYEGLPETPATLEAFAEEGPYGFATRDFVFVDYSRPTPPNDGFAGTPYRILPTRVWYPARPGLAASPPPDERVPVACGGPFPMLAYAHGLTSTGANVRFYAEHMASHGYIMVFPQFPLSSINAPGGPTIADVTSQPGDLAFVMRQVEQLGGPDADLAEAADTRRGIVGFSAGGLTVLLAAYHPFWAIEGIQAAVAMAPLSCFLGPGIFGRSLPTMIIAGTADELVPPEGPRRMFAYAPPPVTLVELIGGTHSGFLNVEVPFVLNTDTIECERLLSFEPEQADDILAETISRGAGPDAFDPEGCPELCGERLDQTMGATRQLELTNAAILAHFEATLRGREDAAFVVTHELAGEPDVRVEAKR</sequence>
<feature type="compositionally biased region" description="Gly residues" evidence="1">
    <location>
        <begin position="69"/>
        <end position="82"/>
    </location>
</feature>
<accession>A0A3S5GY50</accession>